<reference evidence="6" key="1">
    <citation type="submission" date="2012-04" db="EMBL/GenBank/DDBJ databases">
        <title>The Genome Sequence of Loa loa.</title>
        <authorList>
            <consortium name="The Broad Institute Genome Sequencing Platform"/>
            <consortium name="Broad Institute Genome Sequencing Center for Infectious Disease"/>
            <person name="Nutman T.B."/>
            <person name="Fink D.L."/>
            <person name="Russ C."/>
            <person name="Young S."/>
            <person name="Zeng Q."/>
            <person name="Gargeya S."/>
            <person name="Alvarado L."/>
            <person name="Berlin A."/>
            <person name="Chapman S.B."/>
            <person name="Chen Z."/>
            <person name="Freedman E."/>
            <person name="Gellesch M."/>
            <person name="Goldberg J."/>
            <person name="Griggs A."/>
            <person name="Gujja S."/>
            <person name="Heilman E.R."/>
            <person name="Heiman D."/>
            <person name="Howarth C."/>
            <person name="Mehta T."/>
            <person name="Neiman D."/>
            <person name="Pearson M."/>
            <person name="Roberts A."/>
            <person name="Saif S."/>
            <person name="Shea T."/>
            <person name="Shenoy N."/>
            <person name="Sisk P."/>
            <person name="Stolte C."/>
            <person name="Sykes S."/>
            <person name="White J."/>
            <person name="Yandava C."/>
            <person name="Haas B."/>
            <person name="Henn M.R."/>
            <person name="Nusbaum C."/>
            <person name="Birren B."/>
        </authorList>
    </citation>
    <scope>NUCLEOTIDE SEQUENCE [LARGE SCALE GENOMIC DNA]</scope>
</reference>
<dbReference type="CTD" id="9940066"/>
<dbReference type="OrthoDB" id="1884734at2759"/>
<evidence type="ECO:0000259" key="5">
    <source>
        <dbReference type="Pfam" id="PF23227"/>
    </source>
</evidence>
<dbReference type="Gene3D" id="1.25.10.10">
    <property type="entry name" value="Leucine-rich Repeat Variant"/>
    <property type="match status" value="4"/>
</dbReference>
<evidence type="ECO:0000259" key="2">
    <source>
        <dbReference type="Pfam" id="PF21047"/>
    </source>
</evidence>
<dbReference type="SUPFAM" id="SSF48371">
    <property type="entry name" value="ARM repeat"/>
    <property type="match status" value="2"/>
</dbReference>
<dbReference type="PANTHER" id="PTHR23120">
    <property type="entry name" value="MAESTRO-RELATED HEAT DOMAIN-CONTAINING"/>
    <property type="match status" value="1"/>
</dbReference>
<keyword evidence="1" id="KW-0677">Repeat</keyword>
<evidence type="ECO:0008006" key="7">
    <source>
        <dbReference type="Google" id="ProtNLM"/>
    </source>
</evidence>
<dbReference type="Pfam" id="PF23227">
    <property type="entry name" value="HEAT_MROH2B_C"/>
    <property type="match status" value="1"/>
</dbReference>
<dbReference type="InterPro" id="IPR055406">
    <property type="entry name" value="HEAT_Maestro"/>
</dbReference>
<dbReference type="InterPro" id="IPR048465">
    <property type="entry name" value="Maestro-like_HEAT"/>
</dbReference>
<protein>
    <recommendedName>
        <fullName evidence="7">HEAT repeat protein</fullName>
    </recommendedName>
</protein>
<feature type="domain" description="MROH2B-like HEAT-repeats" evidence="3">
    <location>
        <begin position="288"/>
        <end position="964"/>
    </location>
</feature>
<evidence type="ECO:0000313" key="6">
    <source>
        <dbReference type="EMBL" id="EFO25806.2"/>
    </source>
</evidence>
<dbReference type="GO" id="GO:0005765">
    <property type="term" value="C:lysosomal membrane"/>
    <property type="evidence" value="ECO:0007669"/>
    <property type="project" value="EnsemblMetazoa"/>
</dbReference>
<dbReference type="InterPro" id="IPR055408">
    <property type="entry name" value="HEAT_MROH2B-like"/>
</dbReference>
<dbReference type="InParanoid" id="A0A1S0U838"/>
<proteinExistence type="predicted"/>
<feature type="domain" description="Maestro/Maestro-like HEAT-repeats" evidence="5">
    <location>
        <begin position="1448"/>
        <end position="1721"/>
    </location>
</feature>
<evidence type="ECO:0000259" key="4">
    <source>
        <dbReference type="Pfam" id="PF23221"/>
    </source>
</evidence>
<name>A0A1S0U838_LOALO</name>
<evidence type="ECO:0000259" key="3">
    <source>
        <dbReference type="Pfam" id="PF23210"/>
    </source>
</evidence>
<feature type="domain" description="Maestro-like HEAT-repeats" evidence="2">
    <location>
        <begin position="997"/>
        <end position="1230"/>
    </location>
</feature>
<dbReference type="EMBL" id="JH712229">
    <property type="protein sequence ID" value="EFO25806.2"/>
    <property type="molecule type" value="Genomic_DNA"/>
</dbReference>
<dbReference type="Pfam" id="PF21047">
    <property type="entry name" value="HEAT_Maestro"/>
    <property type="match status" value="1"/>
</dbReference>
<feature type="domain" description="MROH2B-like N-terminal HEAT-repeats" evidence="4">
    <location>
        <begin position="33"/>
        <end position="280"/>
    </location>
</feature>
<dbReference type="GeneID" id="9940066"/>
<accession>A0A1S0U838</accession>
<gene>
    <name evidence="6" type="ORF">LOAG_02677</name>
</gene>
<dbReference type="InterPro" id="IPR011989">
    <property type="entry name" value="ARM-like"/>
</dbReference>
<sequence>MVQSLEDLIMAMFDCAVTLSSGEGAREDVAESLSKIGIEQPTIFLSAAYTFLMQHSKLTGQNRAFVLSTVNRVLEHNQTPQDLDEQQALLIINLATQEMTLSKESDDWPQAACNVLVTLAKRSRFVGHVMEALLQKFPPGQISSPHRYIVLTLANVAEHNAVGFVPFLTDILSRVISVLPHIKTDIYRYAWAHALRAFCESVREYVSVSAVTKTECDDNSGSDDCVQSERESKAQACGEPKIVQKNYADQMELAYEPVFSWLSAKDIKVRGEAANCIGELCLMISPKRLVDEMRRLIPMLLNLHRKINTDQHLVTQGLCRFLESACADENCPLDAYLEDILNVLFPLVYSVAEQTVASNISMRNQSEAFRCFHVAATRFADKIVYYLLHKMQNAQDSSKLGAINVLRHLLNSAGPYVEDKRSLVILGLKPMLLAGSEGLLSIRVKKAMCQLCVALADHEYIDAEGGNNVIVFLVKNLIVQEGETARKTFFSSEIEAADSAAHLRAQCGQALQTIAKTSSTAHSLLWPYLFEFICAQEYNIALTDIFKCIRILAERTIEAGGKPDFEKGFDSPHVAGNLQVFSRLITCTNNAPLNFVLSKRATEALRLLSVLAPWFHNSLRDVLPKSCDELLVVLKGLSPPGSLNNTMEGGSAVCELRLARIARWHTHILDLLDLCVRNVNDGEWRCAFAAAMGKQFSLYVDAPEEKAFLMRCLGGALALLTNTSFVVDHLILLFRSTLHAQQAERTGCAQAIGYCATTHTDLVLTELENVAKWENLKKSSGLFGFIKDAMPYKQYSDQEMINLRATIMLSYGHVVYYCPVDVVTQRLEQTVLVFLRQYLENPKQEVIVREALLETIYLVAVSVSPAHLVTEYHLECRTELLNHIKDYIESESPETLSNSVRLLAGKAVAALVALDPTISDDDIWQISYVLTNHTFPLCRERSGLKTIDDDESSTMMEATVNQYHAAIEQIIKKKATVGTVTHLLKLFQPYYASAAGHERLRAVNATLRVLTVYFEHAADFALGRASEFGPMSSLLARLVPRIADSLCAVRHAALRAVYWTFRLAHVYKGLARDSVDNTLFDPTVFISEYLGDEGKLEGMLSRKAVKVMADITDSRLPQSQIQTYVSGLFGMLSDRQSQVSSAAAQLLTSMLTHRGDILSAEADTLVTTLLNKLPDIHACVQTYTDLLAALIAFAHHQLYACIDVMLARPLPYSVSLIDAWHTMSHDHSLFPLIADYLLELITTGCGSTETSEVPFEILDTGAGSSVKIVKPDVCTLAAAIAEIIKAGEPEVELCKRIPNILAALLQFLAAVVDTQYPVLMKEKDGVKSLIITPELRRLSSTPAALASQALRSLFLRTLDDAIVEKMNSERAWSDCVDTLHFTNGIAVLTRSLSEHRPEWIRPLVKLMIPRMQSPSDAYRIAATAVLSALTKRCPDEEGEDDNKLLEALIANLMKALEDRNLKIRKLAVRGLGDLACCSDSILNKYSSDAIQAAMAGLDDSGDRRDEIAMEAVNALNKLSTRVPNTDLENILSNVLLKLRPCFEKESSALRAVSFSLFGELGQRMGCYDAYREQLLINIVSIVLHLNDEEDQVKQMCARCLVTVSSLLNSDRLTLLIERDLKTDEQCRNYRQFLKQFSVILAFSFPDRINYFALSCNNYFKSTSSRIRSNAAHMTGYLLGELTPELRSTVSKELIFAGLMLLLKDHDIDVRLSTARAISCLHRYT</sequence>
<dbReference type="OMA" id="EVYIKAM"/>
<organism evidence="6">
    <name type="scientific">Loa loa</name>
    <name type="common">Eye worm</name>
    <name type="synonym">Filaria loa</name>
    <dbReference type="NCBI Taxonomy" id="7209"/>
    <lineage>
        <taxon>Eukaryota</taxon>
        <taxon>Metazoa</taxon>
        <taxon>Ecdysozoa</taxon>
        <taxon>Nematoda</taxon>
        <taxon>Chromadorea</taxon>
        <taxon>Rhabditida</taxon>
        <taxon>Spirurina</taxon>
        <taxon>Spiruromorpha</taxon>
        <taxon>Filarioidea</taxon>
        <taxon>Onchocercidae</taxon>
        <taxon>Loa</taxon>
    </lineage>
</organism>
<dbReference type="Pfam" id="PF23221">
    <property type="entry name" value="HEAT_MROH2B_1st"/>
    <property type="match status" value="1"/>
</dbReference>
<dbReference type="InterPro" id="IPR045206">
    <property type="entry name" value="Maestro_heat-like_prot"/>
</dbReference>
<dbReference type="PANTHER" id="PTHR23120:SF0">
    <property type="entry name" value="MAESTRO HEAT-LIKE REPEAT FAMILY MEMBER 1"/>
    <property type="match status" value="1"/>
</dbReference>
<dbReference type="InterPro" id="IPR056282">
    <property type="entry name" value="MROH2B-like_N_HEAT"/>
</dbReference>
<evidence type="ECO:0000256" key="1">
    <source>
        <dbReference type="ARBA" id="ARBA00022737"/>
    </source>
</evidence>
<dbReference type="KEGG" id="loa:LOAG_02677"/>
<dbReference type="Pfam" id="PF23210">
    <property type="entry name" value="HEAT_Maestro_2"/>
    <property type="match status" value="1"/>
</dbReference>
<dbReference type="GO" id="GO:0140912">
    <property type="term" value="F:membrane destabilizing activity"/>
    <property type="evidence" value="ECO:0007669"/>
    <property type="project" value="EnsemblMetazoa"/>
</dbReference>
<dbReference type="GO" id="GO:0170064">
    <property type="term" value="P:lysosome fission"/>
    <property type="evidence" value="ECO:0007669"/>
    <property type="project" value="EnsemblMetazoa"/>
</dbReference>
<dbReference type="RefSeq" id="XP_020303531.1">
    <property type="nucleotide sequence ID" value="XM_020446082.1"/>
</dbReference>
<dbReference type="FunCoup" id="A0A1S0U838">
    <property type="interactions" value="1528"/>
</dbReference>
<dbReference type="InterPro" id="IPR016024">
    <property type="entry name" value="ARM-type_fold"/>
</dbReference>